<feature type="domain" description="TonB-dependent receptor plug" evidence="8">
    <location>
        <begin position="219"/>
        <end position="292"/>
    </location>
</feature>
<keyword evidence="5 7" id="KW-0472">Membrane</keyword>
<dbReference type="InterPro" id="IPR037066">
    <property type="entry name" value="Plug_dom_sf"/>
</dbReference>
<dbReference type="SUPFAM" id="SSF56935">
    <property type="entry name" value="Porins"/>
    <property type="match status" value="1"/>
</dbReference>
<evidence type="ECO:0000256" key="6">
    <source>
        <dbReference type="ARBA" id="ARBA00023237"/>
    </source>
</evidence>
<keyword evidence="9" id="KW-0675">Receptor</keyword>
<sequence>MIKTKITALFIVLFFTFFQMYTQPEQNSTSLFSLLNQIQEKFDCSFSYADNDIKGITLLNPPEISDLQEIIQYLEQNTPLNYTFLSAKNIVLSLTINENRICGILQSFVNEKRISNATIQTRNSAVISNEKGEFNLEIQDINELVRISFIGFKTQTFLAKELINTPCITIVLMPEVQYLNEIILNDYLIKGIDKKSDGSISIDYNDFGILPGLVEPDLLQTIQALPGILSVEETVSDINVRGGTNDQNLILWDGIKMYQSGHFFGLISAFNPYLTKNVQLIRNGSSASYGGGVSSIISMNTSNEINKERDISLGINMISIDGYIDTPLGKKSSLQLSMRKSISEVLETPTYTQYFDKAFQDSEVLNTTDNTFNTNDDFSFYDISLRWLYQLTPQDLIKVNALVIRNNLDFQENATINQVNIARESNVNQNNSTGSIWYQRKWNDFFRSEILMYGTSFTLEAINSDIFNDQRLQQENKVLESGIKLNTLLKINSNFNVKSGYQFNETGITNLRDVNNPTFRDLIKEVVRTNSIFSEVELKSKNNNTHLNLGVRFNYFDKFDTFIAEPRLSFNHKFLDHFTVETLAELKSQITSQVIESQNDFLGVENRKWVLSNDNNIPILKSQQVSLGLSYNHNNWLVSTDTYYKHIDGILSQSQGFQNQLEFESDHGSYTVKGVDFLINKRFEKLSAWLSYSYATNMYSFNTLSERDFPNNIDIRHNINFAVSYTLDNFKFSTGINWHSGKPTTIPITGDEISEDGSINYNHPNSDTIEDYTRWDASATYNFKLFKNTNSLLGVSVWNILSQENIVNNYYRTNNTQNVEEVRQFGLGFTPNVVFRINF</sequence>
<keyword evidence="4 7" id="KW-0812">Transmembrane</keyword>
<keyword evidence="6 7" id="KW-0998">Cell outer membrane</keyword>
<dbReference type="InterPro" id="IPR039426">
    <property type="entry name" value="TonB-dep_rcpt-like"/>
</dbReference>
<evidence type="ECO:0000313" key="10">
    <source>
        <dbReference type="Proteomes" id="UP000318833"/>
    </source>
</evidence>
<dbReference type="InterPro" id="IPR012910">
    <property type="entry name" value="Plug_dom"/>
</dbReference>
<dbReference type="EMBL" id="VLNR01000003">
    <property type="protein sequence ID" value="TSE11130.1"/>
    <property type="molecule type" value="Genomic_DNA"/>
</dbReference>
<comment type="similarity">
    <text evidence="7">Belongs to the TonB-dependent receptor family.</text>
</comment>
<gene>
    <name evidence="9" type="ORF">FOF46_02570</name>
</gene>
<organism evidence="9 10">
    <name type="scientific">Aquimarina algiphila</name>
    <dbReference type="NCBI Taxonomy" id="2047982"/>
    <lineage>
        <taxon>Bacteria</taxon>
        <taxon>Pseudomonadati</taxon>
        <taxon>Bacteroidota</taxon>
        <taxon>Flavobacteriia</taxon>
        <taxon>Flavobacteriales</taxon>
        <taxon>Flavobacteriaceae</taxon>
        <taxon>Aquimarina</taxon>
    </lineage>
</organism>
<proteinExistence type="inferred from homology"/>
<keyword evidence="2 7" id="KW-0813">Transport</keyword>
<keyword evidence="10" id="KW-1185">Reference proteome</keyword>
<evidence type="ECO:0000256" key="4">
    <source>
        <dbReference type="ARBA" id="ARBA00022692"/>
    </source>
</evidence>
<evidence type="ECO:0000256" key="7">
    <source>
        <dbReference type="PROSITE-ProRule" id="PRU01360"/>
    </source>
</evidence>
<dbReference type="Gene3D" id="2.40.170.20">
    <property type="entry name" value="TonB-dependent receptor, beta-barrel domain"/>
    <property type="match status" value="1"/>
</dbReference>
<accession>A0A554VR93</accession>
<dbReference type="Pfam" id="PF07715">
    <property type="entry name" value="Plug"/>
    <property type="match status" value="1"/>
</dbReference>
<name>A0A554VR93_9FLAO</name>
<dbReference type="Gene3D" id="2.170.130.10">
    <property type="entry name" value="TonB-dependent receptor, plug domain"/>
    <property type="match status" value="1"/>
</dbReference>
<dbReference type="AlphaFoldDB" id="A0A554VR93"/>
<dbReference type="GO" id="GO:0009279">
    <property type="term" value="C:cell outer membrane"/>
    <property type="evidence" value="ECO:0007669"/>
    <property type="project" value="UniProtKB-SubCell"/>
</dbReference>
<evidence type="ECO:0000256" key="2">
    <source>
        <dbReference type="ARBA" id="ARBA00022448"/>
    </source>
</evidence>
<evidence type="ECO:0000313" key="9">
    <source>
        <dbReference type="EMBL" id="TSE11130.1"/>
    </source>
</evidence>
<protein>
    <submittedName>
        <fullName evidence="9">TonB-dependent receptor</fullName>
    </submittedName>
</protein>
<dbReference type="PROSITE" id="PS52016">
    <property type="entry name" value="TONB_DEPENDENT_REC_3"/>
    <property type="match status" value="1"/>
</dbReference>
<evidence type="ECO:0000256" key="3">
    <source>
        <dbReference type="ARBA" id="ARBA00022452"/>
    </source>
</evidence>
<dbReference type="InterPro" id="IPR036942">
    <property type="entry name" value="Beta-barrel_TonB_sf"/>
</dbReference>
<comment type="caution">
    <text evidence="9">The sequence shown here is derived from an EMBL/GenBank/DDBJ whole genome shotgun (WGS) entry which is preliminary data.</text>
</comment>
<keyword evidence="3 7" id="KW-1134">Transmembrane beta strand</keyword>
<evidence type="ECO:0000256" key="5">
    <source>
        <dbReference type="ARBA" id="ARBA00023136"/>
    </source>
</evidence>
<dbReference type="Proteomes" id="UP000318833">
    <property type="component" value="Unassembled WGS sequence"/>
</dbReference>
<reference evidence="9 10" key="1">
    <citation type="submission" date="2019-07" db="EMBL/GenBank/DDBJ databases">
        <title>The draft genome sequence of Aquimarina algiphila M91.</title>
        <authorList>
            <person name="Meng X."/>
        </authorList>
    </citation>
    <scope>NUCLEOTIDE SEQUENCE [LARGE SCALE GENOMIC DNA]</scope>
    <source>
        <strain evidence="9 10">M91</strain>
    </source>
</reference>
<evidence type="ECO:0000256" key="1">
    <source>
        <dbReference type="ARBA" id="ARBA00004571"/>
    </source>
</evidence>
<evidence type="ECO:0000259" key="8">
    <source>
        <dbReference type="Pfam" id="PF07715"/>
    </source>
</evidence>
<comment type="subcellular location">
    <subcellularLocation>
        <location evidence="1 7">Cell outer membrane</location>
        <topology evidence="1 7">Multi-pass membrane protein</topology>
    </subcellularLocation>
</comment>